<protein>
    <submittedName>
        <fullName evidence="1">Uncharacterized protein</fullName>
    </submittedName>
</protein>
<dbReference type="EMBL" id="LSRX01000841">
    <property type="protein sequence ID" value="OLP87835.1"/>
    <property type="molecule type" value="Genomic_DNA"/>
</dbReference>
<dbReference type="AlphaFoldDB" id="A0A1Q9CY62"/>
<proteinExistence type="predicted"/>
<comment type="caution">
    <text evidence="1">The sequence shown here is derived from an EMBL/GenBank/DDBJ whole genome shotgun (WGS) entry which is preliminary data.</text>
</comment>
<gene>
    <name evidence="1" type="ORF">AK812_SmicGene30928</name>
</gene>
<dbReference type="Proteomes" id="UP000186817">
    <property type="component" value="Unassembled WGS sequence"/>
</dbReference>
<evidence type="ECO:0000313" key="2">
    <source>
        <dbReference type="Proteomes" id="UP000186817"/>
    </source>
</evidence>
<organism evidence="1 2">
    <name type="scientific">Symbiodinium microadriaticum</name>
    <name type="common">Dinoflagellate</name>
    <name type="synonym">Zooxanthella microadriatica</name>
    <dbReference type="NCBI Taxonomy" id="2951"/>
    <lineage>
        <taxon>Eukaryota</taxon>
        <taxon>Sar</taxon>
        <taxon>Alveolata</taxon>
        <taxon>Dinophyceae</taxon>
        <taxon>Suessiales</taxon>
        <taxon>Symbiodiniaceae</taxon>
        <taxon>Symbiodinium</taxon>
    </lineage>
</organism>
<reference evidence="1 2" key="1">
    <citation type="submission" date="2016-02" db="EMBL/GenBank/DDBJ databases">
        <title>Genome analysis of coral dinoflagellate symbionts highlights evolutionary adaptations to a symbiotic lifestyle.</title>
        <authorList>
            <person name="Aranda M."/>
            <person name="Li Y."/>
            <person name="Liew Y.J."/>
            <person name="Baumgarten S."/>
            <person name="Simakov O."/>
            <person name="Wilson M."/>
            <person name="Piel J."/>
            <person name="Ashoor H."/>
            <person name="Bougouffa S."/>
            <person name="Bajic V.B."/>
            <person name="Ryu T."/>
            <person name="Ravasi T."/>
            <person name="Bayer T."/>
            <person name="Micklem G."/>
            <person name="Kim H."/>
            <person name="Bhak J."/>
            <person name="Lajeunesse T.C."/>
            <person name="Voolstra C.R."/>
        </authorList>
    </citation>
    <scope>NUCLEOTIDE SEQUENCE [LARGE SCALE GENOMIC DNA]</scope>
    <source>
        <strain evidence="1 2">CCMP2467</strain>
    </source>
</reference>
<accession>A0A1Q9CY62</accession>
<name>A0A1Q9CY62_SYMMI</name>
<evidence type="ECO:0000313" key="1">
    <source>
        <dbReference type="EMBL" id="OLP87835.1"/>
    </source>
</evidence>
<keyword evidence="2" id="KW-1185">Reference proteome</keyword>
<sequence length="144" mass="15613">METAPAPADAMGPAASVCDNDTYILRSGSYNRWYGLRALLFALKTSFAALTNLCMVKGTALVACIQLKLFDTVNVSDGRSNSTCLNQFSRPGQRRAQFSIRRAAAEHHRLGSRGTPLRLSKASTPLADHEHLMSISCPHPPPSI</sequence>